<comment type="caution">
    <text evidence="3">The sequence shown here is derived from an EMBL/GenBank/DDBJ whole genome shotgun (WGS) entry which is preliminary data.</text>
</comment>
<evidence type="ECO:0000256" key="1">
    <source>
        <dbReference type="SAM" id="MobiDB-lite"/>
    </source>
</evidence>
<dbReference type="InParanoid" id="A0A1Y2ASH4"/>
<dbReference type="Pfam" id="PF00533">
    <property type="entry name" value="BRCT"/>
    <property type="match status" value="1"/>
</dbReference>
<dbReference type="GO" id="GO:0000278">
    <property type="term" value="P:mitotic cell cycle"/>
    <property type="evidence" value="ECO:0007669"/>
    <property type="project" value="TreeGrafter"/>
</dbReference>
<organism evidence="3 4">
    <name type="scientific">Naematelia encephala</name>
    <dbReference type="NCBI Taxonomy" id="71784"/>
    <lineage>
        <taxon>Eukaryota</taxon>
        <taxon>Fungi</taxon>
        <taxon>Dikarya</taxon>
        <taxon>Basidiomycota</taxon>
        <taxon>Agaricomycotina</taxon>
        <taxon>Tremellomycetes</taxon>
        <taxon>Tremellales</taxon>
        <taxon>Naemateliaceae</taxon>
        <taxon>Naematelia</taxon>
    </lineage>
</organism>
<evidence type="ECO:0000313" key="3">
    <source>
        <dbReference type="EMBL" id="ORY25157.1"/>
    </source>
</evidence>
<dbReference type="SUPFAM" id="SSF52113">
    <property type="entry name" value="BRCT domain"/>
    <property type="match status" value="1"/>
</dbReference>
<sequence length="818" mass="87616">MNSSPTHRLRSHSHHSNSTRIPLSVSTRSMAKSASTKQTPSSKSGNLARSGTLRRPLGEMATNVIHDRQQAGADNGKRKGKDQGGPPKKMVRYGYGDRESKSTGIPITPRKMTAIPSENANTNFSFKTPEKSASTSLPRSTTGQAFTPARELLRRGVPQEDDEEDSANQEHVVIRAPTPPRAHIDAQEAIGTPKRAHSPDVDMTTPNKRSMLATPSPRKMWEHVKSKTPTSSAMTLQPPATPSSAISPRRAFAGLSRLKAPPSPQPPHLPSNRKASSAATTVPASTFTIRIDSPKPDFIPEIAVGEYQSVETVSTPGTIPHITPRSSIVSPSPITDQQSTSSGSDLAERQLNKLEASAEPEVKVSRPSLPRGDSSMGPPSRIPTMTKPKPSMAALPRTATRSASAISDLPHGTSTKTATMELRASSALPERRPSSRPMAAASTPGPSALGKGPAPIPSDAPQPVRRKPSYPSTLGSGPLARPTSRMVSNPVLPPRDLSSQSRIDTYLAPPNAPPKSPRSVSAPVPSSRLSLSSSITRREGLSEHTSQAMTGLSAALEKLKVKKDSGSEPSRPKPVVAPRASLSASTSVLPDPPLHSSVSMSTSSRLSSIHRPRNSILPTHADASMANEEHAGDRSIAALMCSSSGEGCLKGVVAFVDVFTSEGADSSAVFADMLRSLGARVLSRLTENVTHVVYKSGRPTTLAWWRKQDPPPHIVGISWVTKSKERGERQDEGKYRVETGDEDIFQKRRKSMEPRALMNSLDPGAAARPSVLLDISLAQARRKSMMYAPKISSPLKKAPVRKGDENDEGKVDYFGRFR</sequence>
<dbReference type="SMART" id="SM00292">
    <property type="entry name" value="BRCT"/>
    <property type="match status" value="1"/>
</dbReference>
<dbReference type="AlphaFoldDB" id="A0A1Y2ASH4"/>
<dbReference type="CDD" id="cd17716">
    <property type="entry name" value="BRCT_microcephalin_rpt1"/>
    <property type="match status" value="1"/>
</dbReference>
<evidence type="ECO:0000313" key="4">
    <source>
        <dbReference type="Proteomes" id="UP000193986"/>
    </source>
</evidence>
<feature type="compositionally biased region" description="Polar residues" evidence="1">
    <location>
        <begin position="24"/>
        <end position="49"/>
    </location>
</feature>
<dbReference type="Proteomes" id="UP000193986">
    <property type="component" value="Unassembled WGS sequence"/>
</dbReference>
<feature type="compositionally biased region" description="Low complexity" evidence="1">
    <location>
        <begin position="596"/>
        <end position="607"/>
    </location>
</feature>
<feature type="compositionally biased region" description="Low complexity" evidence="1">
    <location>
        <begin position="517"/>
        <end position="534"/>
    </location>
</feature>
<proteinExistence type="predicted"/>
<dbReference type="STRING" id="71784.A0A1Y2ASH4"/>
<dbReference type="InterPro" id="IPR036420">
    <property type="entry name" value="BRCT_dom_sf"/>
</dbReference>
<dbReference type="EMBL" id="MCFC01000060">
    <property type="protein sequence ID" value="ORY25157.1"/>
    <property type="molecule type" value="Genomic_DNA"/>
</dbReference>
<accession>A0A1Y2ASH4</accession>
<dbReference type="OrthoDB" id="2384350at2759"/>
<dbReference type="PANTHER" id="PTHR14625">
    <property type="entry name" value="MICROCEPHALIN"/>
    <property type="match status" value="1"/>
</dbReference>
<feature type="compositionally biased region" description="Basic residues" evidence="1">
    <location>
        <begin position="7"/>
        <end position="17"/>
    </location>
</feature>
<feature type="region of interest" description="Disordered" evidence="1">
    <location>
        <begin position="790"/>
        <end position="818"/>
    </location>
</feature>
<feature type="region of interest" description="Disordered" evidence="1">
    <location>
        <begin position="1"/>
        <end position="281"/>
    </location>
</feature>
<feature type="compositionally biased region" description="Polar residues" evidence="1">
    <location>
        <begin position="116"/>
        <end position="145"/>
    </location>
</feature>
<dbReference type="Gene3D" id="3.40.50.10190">
    <property type="entry name" value="BRCT domain"/>
    <property type="match status" value="1"/>
</dbReference>
<reference evidence="3 4" key="1">
    <citation type="submission" date="2016-07" db="EMBL/GenBank/DDBJ databases">
        <title>Pervasive Adenine N6-methylation of Active Genes in Fungi.</title>
        <authorList>
            <consortium name="DOE Joint Genome Institute"/>
            <person name="Mondo S.J."/>
            <person name="Dannebaum R.O."/>
            <person name="Kuo R.C."/>
            <person name="Labutti K."/>
            <person name="Haridas S."/>
            <person name="Kuo A."/>
            <person name="Salamov A."/>
            <person name="Ahrendt S.R."/>
            <person name="Lipzen A."/>
            <person name="Sullivan W."/>
            <person name="Andreopoulos W.B."/>
            <person name="Clum A."/>
            <person name="Lindquist E."/>
            <person name="Daum C."/>
            <person name="Ramamoorthy G.K."/>
            <person name="Gryganskyi A."/>
            <person name="Culley D."/>
            <person name="Magnuson J.K."/>
            <person name="James T.Y."/>
            <person name="O'Malley M.A."/>
            <person name="Stajich J.E."/>
            <person name="Spatafora J.W."/>
            <person name="Visel A."/>
            <person name="Grigoriev I.V."/>
        </authorList>
    </citation>
    <scope>NUCLEOTIDE SEQUENCE [LARGE SCALE GENOMIC DNA]</scope>
    <source>
        <strain evidence="3 4">68-887.2</strain>
    </source>
</reference>
<feature type="compositionally biased region" description="Polar residues" evidence="1">
    <location>
        <begin position="324"/>
        <end position="344"/>
    </location>
</feature>
<feature type="region of interest" description="Disordered" evidence="1">
    <location>
        <begin position="560"/>
        <end position="609"/>
    </location>
</feature>
<gene>
    <name evidence="3" type="ORF">BCR39DRAFT_544785</name>
</gene>
<feature type="compositionally biased region" description="Basic and acidic residues" evidence="1">
    <location>
        <begin position="801"/>
        <end position="818"/>
    </location>
</feature>
<feature type="domain" description="BRCT" evidence="2">
    <location>
        <begin position="644"/>
        <end position="737"/>
    </location>
</feature>
<dbReference type="InterPro" id="IPR001357">
    <property type="entry name" value="BRCT_dom"/>
</dbReference>
<dbReference type="PANTHER" id="PTHR14625:SF3">
    <property type="entry name" value="MICROCEPHALIN"/>
    <property type="match status" value="1"/>
</dbReference>
<feature type="region of interest" description="Disordered" evidence="1">
    <location>
        <begin position="314"/>
        <end position="547"/>
    </location>
</feature>
<dbReference type="PROSITE" id="PS50172">
    <property type="entry name" value="BRCT"/>
    <property type="match status" value="1"/>
</dbReference>
<name>A0A1Y2ASH4_9TREE</name>
<dbReference type="InterPro" id="IPR022047">
    <property type="entry name" value="Microcephalin-like"/>
</dbReference>
<protein>
    <recommendedName>
        <fullName evidence="2">BRCT domain-containing protein</fullName>
    </recommendedName>
</protein>
<evidence type="ECO:0000259" key="2">
    <source>
        <dbReference type="PROSITE" id="PS50172"/>
    </source>
</evidence>
<keyword evidence="4" id="KW-1185">Reference proteome</keyword>